<evidence type="ECO:0000256" key="4">
    <source>
        <dbReference type="ARBA" id="ARBA00022692"/>
    </source>
</evidence>
<feature type="domain" description="Bacterial sugar transferase" evidence="8">
    <location>
        <begin position="264"/>
        <end position="446"/>
    </location>
</feature>
<comment type="similarity">
    <text evidence="2">Belongs to the bacterial sugar transferase family.</text>
</comment>
<dbReference type="InterPro" id="IPR017475">
    <property type="entry name" value="EPS_sugar_tfrase"/>
</dbReference>
<keyword evidence="3" id="KW-0808">Transferase</keyword>
<dbReference type="GO" id="GO:0016780">
    <property type="term" value="F:phosphotransferase activity, for other substituted phosphate groups"/>
    <property type="evidence" value="ECO:0007669"/>
    <property type="project" value="TreeGrafter"/>
</dbReference>
<evidence type="ECO:0000256" key="3">
    <source>
        <dbReference type="ARBA" id="ARBA00022679"/>
    </source>
</evidence>
<reference evidence="9 10" key="1">
    <citation type="submission" date="2021-12" db="EMBL/GenBank/DDBJ databases">
        <title>Genome sequencing of bacteria with rrn-lacking chromosome and rrn-plasmid.</title>
        <authorList>
            <person name="Anda M."/>
            <person name="Iwasaki W."/>
        </authorList>
    </citation>
    <scope>NUCLEOTIDE SEQUENCE [LARGE SCALE GENOMIC DNA]</scope>
    <source>
        <strain evidence="9 10">NBRC 15940</strain>
    </source>
</reference>
<evidence type="ECO:0000259" key="8">
    <source>
        <dbReference type="Pfam" id="PF02397"/>
    </source>
</evidence>
<dbReference type="Proteomes" id="UP001310022">
    <property type="component" value="Unassembled WGS sequence"/>
</dbReference>
<dbReference type="AlphaFoldDB" id="A0AAN4VZM1"/>
<feature type="transmembrane region" description="Helical" evidence="7">
    <location>
        <begin position="43"/>
        <end position="63"/>
    </location>
</feature>
<keyword evidence="4 7" id="KW-0812">Transmembrane</keyword>
<feature type="transmembrane region" description="Helical" evidence="7">
    <location>
        <begin position="12"/>
        <end position="31"/>
    </location>
</feature>
<proteinExistence type="inferred from homology"/>
<evidence type="ECO:0000256" key="2">
    <source>
        <dbReference type="ARBA" id="ARBA00006464"/>
    </source>
</evidence>
<gene>
    <name evidence="9" type="primary">wcaJ</name>
    <name evidence="9" type="ORF">PEDI_25480</name>
</gene>
<dbReference type="InterPro" id="IPR003362">
    <property type="entry name" value="Bact_transf"/>
</dbReference>
<keyword evidence="5 7" id="KW-1133">Transmembrane helix</keyword>
<keyword evidence="6 7" id="KW-0472">Membrane</keyword>
<feature type="transmembrane region" description="Helical" evidence="7">
    <location>
        <begin position="269"/>
        <end position="291"/>
    </location>
</feature>
<feature type="transmembrane region" description="Helical" evidence="7">
    <location>
        <begin position="75"/>
        <end position="94"/>
    </location>
</feature>
<evidence type="ECO:0000313" key="9">
    <source>
        <dbReference type="EMBL" id="GJM61996.1"/>
    </source>
</evidence>
<protein>
    <submittedName>
        <fullName evidence="9">Undecaprenyl-phosphate glucose phosphotransferase</fullName>
    </submittedName>
</protein>
<dbReference type="EMBL" id="BQKE01000001">
    <property type="protein sequence ID" value="GJM61996.1"/>
    <property type="molecule type" value="Genomic_DNA"/>
</dbReference>
<organism evidence="9 10">
    <name type="scientific">Persicobacter diffluens</name>
    <dbReference type="NCBI Taxonomy" id="981"/>
    <lineage>
        <taxon>Bacteria</taxon>
        <taxon>Pseudomonadati</taxon>
        <taxon>Bacteroidota</taxon>
        <taxon>Cytophagia</taxon>
        <taxon>Cytophagales</taxon>
        <taxon>Persicobacteraceae</taxon>
        <taxon>Persicobacter</taxon>
    </lineage>
</organism>
<evidence type="ECO:0000256" key="5">
    <source>
        <dbReference type="ARBA" id="ARBA00022989"/>
    </source>
</evidence>
<dbReference type="Pfam" id="PF02397">
    <property type="entry name" value="Bac_transf"/>
    <property type="match status" value="1"/>
</dbReference>
<comment type="caution">
    <text evidence="9">The sequence shown here is derived from an EMBL/GenBank/DDBJ whole genome shotgun (WGS) entry which is preliminary data.</text>
</comment>
<dbReference type="NCBIfam" id="TIGR03025">
    <property type="entry name" value="EPS_sugtrans"/>
    <property type="match status" value="1"/>
</dbReference>
<evidence type="ECO:0000313" key="10">
    <source>
        <dbReference type="Proteomes" id="UP001310022"/>
    </source>
</evidence>
<evidence type="ECO:0000256" key="1">
    <source>
        <dbReference type="ARBA" id="ARBA00004141"/>
    </source>
</evidence>
<dbReference type="RefSeq" id="WP_338237411.1">
    <property type="nucleotide sequence ID" value="NZ_BQKE01000001.1"/>
</dbReference>
<comment type="subcellular location">
    <subcellularLocation>
        <location evidence="1">Membrane</location>
        <topology evidence="1">Multi-pass membrane protein</topology>
    </subcellularLocation>
</comment>
<name>A0AAN4VZM1_9BACT</name>
<sequence>MRYGRFLREVKLLVDLIGLNLGLLLVFQWKFASWEAYYATENLQFVLGLNLAWLLAAFGNNIYDPIRLVPFEKIVNSLLNTGILYLIFVFALAGVVDTNLDRLLIFYSYFGTYLTVVFFHVLFVEVLHRYRSRGNNIKRVLIIGRDHVSEELQEIFGRKKHYGYKIVERLSFSGLEDYDTIQNHLMGLITEHHVDDIFCSFAELNQAQTYAISSFAEKNLINLHLVPDFKRLTYKSVKLGNIDYHPVLSIAHEPIEESFIRIAKRIFDICFSAGVLILASPIYLVVGVLTVTTSKGPMFFLQERVGQKGKLFKIIKFRSMRVDAEKFGAQLSSDNDPRITKWGKFMRKSRLDEIPQFYNVLRGDMSIVGPRPEREFFINQIIEEAPHYKRLHKMKPGITSLGQVYFGYAENVEEMRQRLRYDLLYLENFSFFLDFKVIFLTVMVMIQGKGK</sequence>
<evidence type="ECO:0000256" key="6">
    <source>
        <dbReference type="ARBA" id="ARBA00023136"/>
    </source>
</evidence>
<evidence type="ECO:0000256" key="7">
    <source>
        <dbReference type="SAM" id="Phobius"/>
    </source>
</evidence>
<keyword evidence="10" id="KW-1185">Reference proteome</keyword>
<dbReference type="PANTHER" id="PTHR30576">
    <property type="entry name" value="COLANIC BIOSYNTHESIS UDP-GLUCOSE LIPID CARRIER TRANSFERASE"/>
    <property type="match status" value="1"/>
</dbReference>
<dbReference type="PANTHER" id="PTHR30576:SF0">
    <property type="entry name" value="UNDECAPRENYL-PHOSPHATE N-ACETYLGALACTOSAMINYL 1-PHOSPHATE TRANSFERASE-RELATED"/>
    <property type="match status" value="1"/>
</dbReference>
<accession>A0AAN4VZM1</accession>
<feature type="transmembrane region" description="Helical" evidence="7">
    <location>
        <begin position="106"/>
        <end position="127"/>
    </location>
</feature>
<dbReference type="GO" id="GO:0016020">
    <property type="term" value="C:membrane"/>
    <property type="evidence" value="ECO:0007669"/>
    <property type="project" value="UniProtKB-SubCell"/>
</dbReference>